<protein>
    <submittedName>
        <fullName evidence="1">Uncharacterized protein</fullName>
    </submittedName>
</protein>
<feature type="non-terminal residue" evidence="1">
    <location>
        <position position="1"/>
    </location>
</feature>
<gene>
    <name evidence="1" type="ORF">DSO57_1021344</name>
</gene>
<accession>A0ACC2SSG5</accession>
<keyword evidence="2" id="KW-1185">Reference proteome</keyword>
<sequence>GTAQLSNDSTPLAYRVIQPTMVEIGRIPFELNFSALKDLSFPVILGMHWWEQAKCNIDCETHQVNIFSNEKYGNVTLGQTTASSLNVMEILPTLESLLLQYEDVFSGAHFQTLPECRASNL</sequence>
<reference evidence="1" key="1">
    <citation type="submission" date="2022-04" db="EMBL/GenBank/DDBJ databases">
        <title>Genome of the entomopathogenic fungus Entomophthora muscae.</title>
        <authorList>
            <person name="Elya C."/>
            <person name="Lovett B.R."/>
            <person name="Lee E."/>
            <person name="Macias A.M."/>
            <person name="Hajek A.E."/>
            <person name="De Bivort B.L."/>
            <person name="Kasson M.T."/>
            <person name="De Fine Licht H.H."/>
            <person name="Stajich J.E."/>
        </authorList>
    </citation>
    <scope>NUCLEOTIDE SEQUENCE</scope>
    <source>
        <strain evidence="1">Berkeley</strain>
    </source>
</reference>
<name>A0ACC2SSG5_9FUNG</name>
<dbReference type="Proteomes" id="UP001165960">
    <property type="component" value="Unassembled WGS sequence"/>
</dbReference>
<organism evidence="1 2">
    <name type="scientific">Entomophthora muscae</name>
    <dbReference type="NCBI Taxonomy" id="34485"/>
    <lineage>
        <taxon>Eukaryota</taxon>
        <taxon>Fungi</taxon>
        <taxon>Fungi incertae sedis</taxon>
        <taxon>Zoopagomycota</taxon>
        <taxon>Entomophthoromycotina</taxon>
        <taxon>Entomophthoromycetes</taxon>
        <taxon>Entomophthorales</taxon>
        <taxon>Entomophthoraceae</taxon>
        <taxon>Entomophthora</taxon>
    </lineage>
</organism>
<dbReference type="EMBL" id="QTSX02004363">
    <property type="protein sequence ID" value="KAJ9065283.1"/>
    <property type="molecule type" value="Genomic_DNA"/>
</dbReference>
<proteinExistence type="predicted"/>
<evidence type="ECO:0000313" key="2">
    <source>
        <dbReference type="Proteomes" id="UP001165960"/>
    </source>
</evidence>
<evidence type="ECO:0000313" key="1">
    <source>
        <dbReference type="EMBL" id="KAJ9065283.1"/>
    </source>
</evidence>
<comment type="caution">
    <text evidence="1">The sequence shown here is derived from an EMBL/GenBank/DDBJ whole genome shotgun (WGS) entry which is preliminary data.</text>
</comment>